<proteinExistence type="predicted"/>
<evidence type="ECO:0000313" key="2">
    <source>
        <dbReference type="EMBL" id="MFD1131444.1"/>
    </source>
</evidence>
<comment type="caution">
    <text evidence="2">The sequence shown here is derived from an EMBL/GenBank/DDBJ whole genome shotgun (WGS) entry which is preliminary data.</text>
</comment>
<accession>A0ABW3QA59</accession>
<gene>
    <name evidence="2" type="ORF">ACFQ3J_25330</name>
</gene>
<evidence type="ECO:0000256" key="1">
    <source>
        <dbReference type="SAM" id="SignalP"/>
    </source>
</evidence>
<protein>
    <submittedName>
        <fullName evidence="2">Uncharacterized protein</fullName>
    </submittedName>
</protein>
<evidence type="ECO:0000313" key="3">
    <source>
        <dbReference type="Proteomes" id="UP001597169"/>
    </source>
</evidence>
<sequence length="185" mass="20494">MEYINKFFFSLLVSVVVLNISGNALAQTSDVFTQAVEEAGVPFDINTYDATTAPDVLTIHDKDRLKFLGMKLVTPLFPLKVDKEEAVKIASAKSPKFAKEASSIRAEYQLFSYPFMNAFTEEGLNSNSQLKKDGFMLNTPVYIVTFFGIKGTGHAMKGKKAPTYSQFNVVIDANSGKSLLSFTYR</sequence>
<feature type="chain" id="PRO_5046479482" evidence="1">
    <location>
        <begin position="27"/>
        <end position="185"/>
    </location>
</feature>
<dbReference type="Proteomes" id="UP001597169">
    <property type="component" value="Unassembled WGS sequence"/>
</dbReference>
<name>A0ABW3QA59_9BACL</name>
<reference evidence="3" key="1">
    <citation type="journal article" date="2019" name="Int. J. Syst. Evol. Microbiol.">
        <title>The Global Catalogue of Microorganisms (GCM) 10K type strain sequencing project: providing services to taxonomists for standard genome sequencing and annotation.</title>
        <authorList>
            <consortium name="The Broad Institute Genomics Platform"/>
            <consortium name="The Broad Institute Genome Sequencing Center for Infectious Disease"/>
            <person name="Wu L."/>
            <person name="Ma J."/>
        </authorList>
    </citation>
    <scope>NUCLEOTIDE SEQUENCE [LARGE SCALE GENOMIC DNA]</scope>
    <source>
        <strain evidence="3">CCUG 53519</strain>
    </source>
</reference>
<keyword evidence="3" id="KW-1185">Reference proteome</keyword>
<feature type="signal peptide" evidence="1">
    <location>
        <begin position="1"/>
        <end position="26"/>
    </location>
</feature>
<dbReference type="EMBL" id="JBHTKX010000010">
    <property type="protein sequence ID" value="MFD1131444.1"/>
    <property type="molecule type" value="Genomic_DNA"/>
</dbReference>
<keyword evidence="1" id="KW-0732">Signal</keyword>
<dbReference type="RefSeq" id="WP_251584694.1">
    <property type="nucleotide sequence ID" value="NZ_JBHTKX010000010.1"/>
</dbReference>
<organism evidence="2 3">
    <name type="scientific">Paenibacillus provencensis</name>
    <dbReference type="NCBI Taxonomy" id="441151"/>
    <lineage>
        <taxon>Bacteria</taxon>
        <taxon>Bacillati</taxon>
        <taxon>Bacillota</taxon>
        <taxon>Bacilli</taxon>
        <taxon>Bacillales</taxon>
        <taxon>Paenibacillaceae</taxon>
        <taxon>Paenibacillus</taxon>
    </lineage>
</organism>